<evidence type="ECO:0000313" key="3">
    <source>
        <dbReference type="Proteomes" id="UP000192638"/>
    </source>
</evidence>
<sequence length="108" mass="12355">MNDIKLLGRLAKTPEIKYTSNGKQYSWFTVAVSRQSKKDEVDFIRCVVFGSVAEALVKYCQKGRQVLVQGRLEVNTLQDKATGEYKTHHQVVAQQVNFLHDPNQQRMA</sequence>
<protein>
    <recommendedName>
        <fullName evidence="1">Single-stranded DNA-binding protein</fullName>
        <shortName evidence="1">SSB</shortName>
    </recommendedName>
</protein>
<proteinExistence type="inferred from homology"/>
<evidence type="ECO:0000313" key="2">
    <source>
        <dbReference type="EMBL" id="OQQ80675.1"/>
    </source>
</evidence>
<dbReference type="AlphaFoldDB" id="A0A1V9QII8"/>
<comment type="caution">
    <text evidence="1">Lacks conserved residue(s) required for the propagation of feature annotation.</text>
</comment>
<comment type="caution">
    <text evidence="2">The sequence shown here is derived from an EMBL/GenBank/DDBJ whole genome shotgun (WGS) entry which is preliminary data.</text>
</comment>
<evidence type="ECO:0000256" key="1">
    <source>
        <dbReference type="HAMAP-Rule" id="MF_00984"/>
    </source>
</evidence>
<gene>
    <name evidence="2" type="ORF">B6U60_10165</name>
</gene>
<dbReference type="PANTHER" id="PTHR10302">
    <property type="entry name" value="SINGLE-STRANDED DNA-BINDING PROTEIN"/>
    <property type="match status" value="1"/>
</dbReference>
<dbReference type="PANTHER" id="PTHR10302:SF27">
    <property type="entry name" value="SINGLE-STRANDED DNA-BINDING PROTEIN"/>
    <property type="match status" value="1"/>
</dbReference>
<comment type="subunit">
    <text evidence="1">Homotetramer.</text>
</comment>
<dbReference type="InterPro" id="IPR012340">
    <property type="entry name" value="NA-bd_OB-fold"/>
</dbReference>
<dbReference type="Proteomes" id="UP000192638">
    <property type="component" value="Unassembled WGS sequence"/>
</dbReference>
<dbReference type="Gene3D" id="2.40.50.140">
    <property type="entry name" value="Nucleic acid-binding proteins"/>
    <property type="match status" value="1"/>
</dbReference>
<dbReference type="PROSITE" id="PS50935">
    <property type="entry name" value="SSB"/>
    <property type="match status" value="1"/>
</dbReference>
<dbReference type="GO" id="GO:0003697">
    <property type="term" value="F:single-stranded DNA binding"/>
    <property type="evidence" value="ECO:0007669"/>
    <property type="project" value="UniProtKB-UniRule"/>
</dbReference>
<dbReference type="NCBIfam" id="TIGR00621">
    <property type="entry name" value="ssb"/>
    <property type="match status" value="1"/>
</dbReference>
<keyword evidence="1 2" id="KW-0238">DNA-binding</keyword>
<dbReference type="GO" id="GO:0006260">
    <property type="term" value="P:DNA replication"/>
    <property type="evidence" value="ECO:0007669"/>
    <property type="project" value="InterPro"/>
</dbReference>
<dbReference type="RefSeq" id="WP_081539981.1">
    <property type="nucleotide sequence ID" value="NZ_CANCWC010000035.1"/>
</dbReference>
<dbReference type="SUPFAM" id="SSF50249">
    <property type="entry name" value="Nucleic acid-binding proteins"/>
    <property type="match status" value="1"/>
</dbReference>
<dbReference type="CDD" id="cd04496">
    <property type="entry name" value="SSB_OBF"/>
    <property type="match status" value="1"/>
</dbReference>
<dbReference type="InterPro" id="IPR011344">
    <property type="entry name" value="ssDNA-bd"/>
</dbReference>
<reference evidence="2 3" key="1">
    <citation type="submission" date="2017-03" db="EMBL/GenBank/DDBJ databases">
        <title>Phylogenomics and comparative genomics of Lactobacillus salivarius, a mammalian gut commensal.</title>
        <authorList>
            <person name="Harris H.M."/>
        </authorList>
    </citation>
    <scope>NUCLEOTIDE SEQUENCE [LARGE SCALE GENOMIC DNA]</scope>
    <source>
        <strain evidence="2 3">LMG 14477</strain>
    </source>
</reference>
<name>A0A1V9QII8_9LACO</name>
<dbReference type="HAMAP" id="MF_00984">
    <property type="entry name" value="SSB"/>
    <property type="match status" value="1"/>
</dbReference>
<dbReference type="InterPro" id="IPR000424">
    <property type="entry name" value="Primosome_PriB/ssb"/>
</dbReference>
<dbReference type="EMBL" id="NBEB01000123">
    <property type="protein sequence ID" value="OQQ80675.1"/>
    <property type="molecule type" value="Genomic_DNA"/>
</dbReference>
<dbReference type="GO" id="GO:0009295">
    <property type="term" value="C:nucleoid"/>
    <property type="evidence" value="ECO:0007669"/>
    <property type="project" value="TreeGrafter"/>
</dbReference>
<organism evidence="2 3">
    <name type="scientific">Ligilactobacillus salivarius</name>
    <dbReference type="NCBI Taxonomy" id="1624"/>
    <lineage>
        <taxon>Bacteria</taxon>
        <taxon>Bacillati</taxon>
        <taxon>Bacillota</taxon>
        <taxon>Bacilli</taxon>
        <taxon>Lactobacillales</taxon>
        <taxon>Lactobacillaceae</taxon>
        <taxon>Ligilactobacillus</taxon>
    </lineage>
</organism>
<dbReference type="PIRSF" id="PIRSF002070">
    <property type="entry name" value="SSB"/>
    <property type="match status" value="1"/>
</dbReference>
<dbReference type="Pfam" id="PF00436">
    <property type="entry name" value="SSB"/>
    <property type="match status" value="1"/>
</dbReference>
<accession>A0A1V9QII8</accession>